<feature type="compositionally biased region" description="Low complexity" evidence="1">
    <location>
        <begin position="272"/>
        <end position="281"/>
    </location>
</feature>
<feature type="compositionally biased region" description="Basic and acidic residues" evidence="1">
    <location>
        <begin position="387"/>
        <end position="402"/>
    </location>
</feature>
<dbReference type="GeneID" id="37024914"/>
<feature type="compositionally biased region" description="Basic and acidic residues" evidence="1">
    <location>
        <begin position="880"/>
        <end position="892"/>
    </location>
</feature>
<feature type="region of interest" description="Disordered" evidence="1">
    <location>
        <begin position="1017"/>
        <end position="1066"/>
    </location>
</feature>
<feature type="compositionally biased region" description="Polar residues" evidence="1">
    <location>
        <begin position="1250"/>
        <end position="1261"/>
    </location>
</feature>
<feature type="compositionally biased region" description="Polar residues" evidence="1">
    <location>
        <begin position="1082"/>
        <end position="1114"/>
    </location>
</feature>
<feature type="transmembrane region" description="Helical" evidence="2">
    <location>
        <begin position="691"/>
        <end position="710"/>
    </location>
</feature>
<evidence type="ECO:0000256" key="2">
    <source>
        <dbReference type="SAM" id="Phobius"/>
    </source>
</evidence>
<feature type="compositionally biased region" description="Polar residues" evidence="1">
    <location>
        <begin position="1164"/>
        <end position="1174"/>
    </location>
</feature>
<sequence length="1429" mass="156650">MAIQGTGTSKEGQTHNSSALLNRSLAADTPSRHSTDGSSNQHATSSGGGGNSGSSSNMQHQQDSLGHTQGSNQSPGTFGRHASRNGSIHSQSNENLPSPILDGSAYRRDTDSATPIAGMYNNPTVLPSALKGKQRAKDDSNNSRTSIDSSRRSSVRWSGELPRLDEDMDDDMFTNAIQNKFQTPLSPRIQAAVPIAISADQERKRRSFELSPRFQAQDRIAKQSNPSLGQLRDLSPDSELATGGRSKGYRRIEREVESQQERLRLEGGGTLSPVSSSASPPLFALGEGRMQAESSNAQAKRAKRVSLGQVSIDGVPVAIGSPIFGRGNSPTRHFRTDSKDPKLSPVHSRSKKRSSYGHRRLALSESSRTGSKERKRVRKRTSSDPIVKADDPDFMSDRRRSEEGGRIFRSLLEGGRARKRSETEGITAISQTTLSPSTAVGQKKAFSEEYLGPFPSQSSTRLPIGTSAESRMALARNSSSMMRWDSAHATALSLRQGDHYGYDSRQNDYIGGRISTTSTLMHNRSLARYHLGALISLRCRIPHHSSKSLEPLQFRSIVARIHHSLLMFQIYLHVPATIFFDYNALYTLVQVALYPDTDDQSAAWWIASGIYAGCFAIWLIGVLVIWEIVIQFKRRWINDRPFALPIYLSSHAFNLSSVRSFSLYSLLYRTRLQASKRDFLIETCWFFSQNWPTVLTILPRGIILTILLVIYNPTSNGNRIPLNGQMRDPVYFNSSSGLLTNFSYVILLINTIWIAWRILLLLTAWIGLLFAVGPRSLISRERSAYKDEGAEISLTDLRLSTSTRPLLNASRASNIRGNESRQETHHPAQYRNEEPVQANDEMQQVSTIVTRPTLGSVEIPRRSHSLVRGAQRPIQTSQATEEHVQSNKEPRPDTFSGRKTILPPWAWRARAEERLSALILECRLDDEIVTPEEEINAWGDPLPGHAGQGRAKEQELAAYGPQNVYESKMAEVPILFLPEDDANAIAENQAVKNSPTHLSTLEGTYASTSDRLLTTNNLPQPGLGQVHADKSVSSVDIGRSDAYPFPCQNEEQSSQPTIRNPSKASDLPIIVPTAVPVERTHSPSASLSSNAQNVASDGKRLSNTNPYISGQASKSSKRSLTGKAGVHSSSNSTSSLGESIRTALGRRSTETTNGTENGGRNEALRSQTNLQTSPKMAGAATSWWKGLFGGVSSSAPEVSDANVLAAANAQPDDQLVEETDDAVVYPRTSSPLSGIRTAGQENHDEDVSRSVETSNATSNVEDSGEIASERIANAQRSRTNDEDAASLRSTSTDDSEERRIWSQFPEQSRRHPPGLIALELEQRKLAADKRLRSSTNVSQSGSQSTIVAPVTSTSNATDSVAILPAQDTEHPDSSFEGDSSFGSATHMLPSTQLEALGPIQEESWSNSHEAITDEEMELMHSEQNSALRR</sequence>
<feature type="compositionally biased region" description="Polar residues" evidence="1">
    <location>
        <begin position="1049"/>
        <end position="1063"/>
    </location>
</feature>
<keyword evidence="2" id="KW-0472">Membrane</keyword>
<feature type="compositionally biased region" description="Basic residues" evidence="1">
    <location>
        <begin position="348"/>
        <end position="361"/>
    </location>
</feature>
<evidence type="ECO:0000313" key="4">
    <source>
        <dbReference type="Proteomes" id="UP000245771"/>
    </source>
</evidence>
<feature type="transmembrane region" description="Helical" evidence="2">
    <location>
        <begin position="730"/>
        <end position="749"/>
    </location>
</feature>
<feature type="transmembrane region" description="Helical" evidence="2">
    <location>
        <begin position="565"/>
        <end position="582"/>
    </location>
</feature>
<evidence type="ECO:0000313" key="3">
    <source>
        <dbReference type="EMBL" id="PWN37072.1"/>
    </source>
</evidence>
<proteinExistence type="predicted"/>
<reference evidence="3 4" key="1">
    <citation type="journal article" date="2018" name="Mol. Biol. Evol.">
        <title>Broad Genomic Sampling Reveals a Smut Pathogenic Ancestry of the Fungal Clade Ustilaginomycotina.</title>
        <authorList>
            <person name="Kijpornyongpan T."/>
            <person name="Mondo S.J."/>
            <person name="Barry K."/>
            <person name="Sandor L."/>
            <person name="Lee J."/>
            <person name="Lipzen A."/>
            <person name="Pangilinan J."/>
            <person name="LaButti K."/>
            <person name="Hainaut M."/>
            <person name="Henrissat B."/>
            <person name="Grigoriev I.V."/>
            <person name="Spatafora J.W."/>
            <person name="Aime M.C."/>
        </authorList>
    </citation>
    <scope>NUCLEOTIDE SEQUENCE [LARGE SCALE GENOMIC DNA]</scope>
    <source>
        <strain evidence="3 4">MCA 3882</strain>
    </source>
</reference>
<gene>
    <name evidence="3" type="ORF">FA14DRAFT_9662</name>
</gene>
<name>A0A316VHK0_9BASI</name>
<dbReference type="OrthoDB" id="2575061at2759"/>
<evidence type="ECO:0000256" key="1">
    <source>
        <dbReference type="SAM" id="MobiDB-lite"/>
    </source>
</evidence>
<keyword evidence="2" id="KW-0812">Transmembrane</keyword>
<keyword evidence="2" id="KW-1133">Transmembrane helix</keyword>
<dbReference type="EMBL" id="KZ819602">
    <property type="protein sequence ID" value="PWN37072.1"/>
    <property type="molecule type" value="Genomic_DNA"/>
</dbReference>
<feature type="compositionally biased region" description="Polar residues" evidence="1">
    <location>
        <begin position="84"/>
        <end position="96"/>
    </location>
</feature>
<dbReference type="STRING" id="1280837.A0A316VHK0"/>
<feature type="region of interest" description="Disordered" evidence="1">
    <location>
        <begin position="863"/>
        <end position="897"/>
    </location>
</feature>
<feature type="region of interest" description="Disordered" evidence="1">
    <location>
        <begin position="320"/>
        <end position="402"/>
    </location>
</feature>
<dbReference type="RefSeq" id="XP_025357374.1">
    <property type="nucleotide sequence ID" value="XM_025503133.1"/>
</dbReference>
<feature type="transmembrane region" description="Helical" evidence="2">
    <location>
        <begin position="602"/>
        <end position="630"/>
    </location>
</feature>
<feature type="compositionally biased region" description="Basic and acidic residues" evidence="1">
    <location>
        <begin position="818"/>
        <end position="834"/>
    </location>
</feature>
<feature type="region of interest" description="Disordered" evidence="1">
    <location>
        <begin position="201"/>
        <end position="259"/>
    </location>
</feature>
<organism evidence="3 4">
    <name type="scientific">Meira miltonrushii</name>
    <dbReference type="NCBI Taxonomy" id="1280837"/>
    <lineage>
        <taxon>Eukaryota</taxon>
        <taxon>Fungi</taxon>
        <taxon>Dikarya</taxon>
        <taxon>Basidiomycota</taxon>
        <taxon>Ustilaginomycotina</taxon>
        <taxon>Exobasidiomycetes</taxon>
        <taxon>Exobasidiales</taxon>
        <taxon>Brachybasidiaceae</taxon>
        <taxon>Meira</taxon>
    </lineage>
</organism>
<feature type="region of interest" description="Disordered" evidence="1">
    <location>
        <begin position="1"/>
        <end position="168"/>
    </location>
</feature>
<feature type="region of interest" description="Disordered" evidence="1">
    <location>
        <begin position="264"/>
        <end position="283"/>
    </location>
</feature>
<feature type="region of interest" description="Disordered" evidence="1">
    <location>
        <begin position="1080"/>
        <end position="1177"/>
    </location>
</feature>
<feature type="compositionally biased region" description="Polar residues" evidence="1">
    <location>
        <begin position="58"/>
        <end position="76"/>
    </location>
</feature>
<feature type="compositionally biased region" description="Low complexity" evidence="1">
    <location>
        <begin position="1128"/>
        <end position="1139"/>
    </location>
</feature>
<feature type="compositionally biased region" description="Basic and acidic residues" evidence="1">
    <location>
        <begin position="250"/>
        <end position="259"/>
    </location>
</feature>
<feature type="compositionally biased region" description="Polar residues" evidence="1">
    <location>
        <begin position="1"/>
        <end position="21"/>
    </location>
</feature>
<protein>
    <submittedName>
        <fullName evidence="3">Uncharacterized protein</fullName>
    </submittedName>
</protein>
<dbReference type="Proteomes" id="UP000245771">
    <property type="component" value="Unassembled WGS sequence"/>
</dbReference>
<accession>A0A316VHK0</accession>
<dbReference type="InParanoid" id="A0A316VHK0"/>
<feature type="compositionally biased region" description="Polar residues" evidence="1">
    <location>
        <begin position="808"/>
        <end position="817"/>
    </location>
</feature>
<feature type="region of interest" description="Disordered" evidence="1">
    <location>
        <begin position="808"/>
        <end position="842"/>
    </location>
</feature>
<keyword evidence="4" id="KW-1185">Reference proteome</keyword>
<feature type="compositionally biased region" description="Low complexity" evidence="1">
    <location>
        <begin position="1150"/>
        <end position="1161"/>
    </location>
</feature>
<feature type="region of interest" description="Disordered" evidence="1">
    <location>
        <begin position="1226"/>
        <end position="1313"/>
    </location>
</feature>